<feature type="domain" description="DUF7834" evidence="2">
    <location>
        <begin position="202"/>
        <end position="437"/>
    </location>
</feature>
<dbReference type="RefSeq" id="WP_106776120.1">
    <property type="nucleotide sequence ID" value="NZ_JYGE01000002.1"/>
</dbReference>
<evidence type="ECO:0000259" key="2">
    <source>
        <dbReference type="Pfam" id="PF25202"/>
    </source>
</evidence>
<accession>A0A2P7Q2E5</accession>
<dbReference type="InterPro" id="IPR004919">
    <property type="entry name" value="GmrSD_N"/>
</dbReference>
<dbReference type="Proteomes" id="UP000241434">
    <property type="component" value="Unassembled WGS sequence"/>
</dbReference>
<sequence length="459" mass="54686">MALVQKDLKISKIKELFTMDLILPSYQRPYSWSVKASNTLFNDTFQAFKNGIKEYRLGSIILHKEEAEKYSIVDGQQRLTTLSILIYCLRYDEKGILKEKYSELSDEKGMLKERYSRLSEGNIIRNFRVLDRRIKELKDDELQDYEEYLLNQCTVVQIVTDSEQEAFQFFDSQNYRGKALSPHDLLKSYHLREMDRESENQKVQIIKQWEEIKQEDLDDLFKIYLYPLTQWYKRKEGLGYSSSKIDSFKGIKEVSFKGIEAASVYNYLTYHTASNLYVEEYANNEWHNLKYLNQFQLTQPLIAGKRFFNYTLHYEKLLGKIQKKLENYLKEDQVPSKRSGDIYIKQLYECSLLFFADRFGLESLTESVMKLLYSWSYSLRLTMYAVYPKTINKYAIGQHKRANYGIDMFSKISEMRNPEELKLLVLERPKIDEKNNNREKYKAVYDLLCEWNGWCKNEG</sequence>
<evidence type="ECO:0000313" key="3">
    <source>
        <dbReference type="EMBL" id="PSJ32141.1"/>
    </source>
</evidence>
<protein>
    <submittedName>
        <fullName evidence="3">Uncharacterized protein</fullName>
    </submittedName>
</protein>
<dbReference type="PANTHER" id="PTHR35149">
    <property type="entry name" value="SLL5132 PROTEIN"/>
    <property type="match status" value="1"/>
</dbReference>
<dbReference type="EMBL" id="JYGE01000002">
    <property type="protein sequence ID" value="PSJ32141.1"/>
    <property type="molecule type" value="Genomic_DNA"/>
</dbReference>
<dbReference type="InterPro" id="IPR057156">
    <property type="entry name" value="DUF7834"/>
</dbReference>
<dbReference type="Pfam" id="PF03235">
    <property type="entry name" value="GmrSD_N"/>
    <property type="match status" value="1"/>
</dbReference>
<dbReference type="OrthoDB" id="9770340at2"/>
<proteinExistence type="predicted"/>
<feature type="domain" description="GmrSD restriction endonucleases N-terminal" evidence="1">
    <location>
        <begin position="14"/>
        <end position="190"/>
    </location>
</feature>
<reference evidence="3" key="1">
    <citation type="thesis" date="2015" institute="Rutgers" country="The State University of New Jersey, 14 College Farm Rd., New Brunswick, NJ, USA">
        <title>Ammonia toxicity in bacteria and its implications for treatment of and resource recovery from highly nitrogenous organic wastes.</title>
        <authorList>
            <person name="Luther A.K."/>
        </authorList>
    </citation>
    <scope>NUCLEOTIDE SEQUENCE</scope>
    <source>
        <strain evidence="3">RT-10B</strain>
    </source>
</reference>
<evidence type="ECO:0000259" key="1">
    <source>
        <dbReference type="Pfam" id="PF03235"/>
    </source>
</evidence>
<organism evidence="3 4">
    <name type="scientific">Peptostreptococcus russellii</name>
    <dbReference type="NCBI Taxonomy" id="215200"/>
    <lineage>
        <taxon>Bacteria</taxon>
        <taxon>Bacillati</taxon>
        <taxon>Bacillota</taxon>
        <taxon>Clostridia</taxon>
        <taxon>Peptostreptococcales</taxon>
        <taxon>Peptostreptococcaceae</taxon>
        <taxon>Peptostreptococcus</taxon>
    </lineage>
</organism>
<dbReference type="Pfam" id="PF25202">
    <property type="entry name" value="DUF7834"/>
    <property type="match status" value="1"/>
</dbReference>
<dbReference type="AlphaFoldDB" id="A0A2P7Q2E5"/>
<name>A0A2P7Q2E5_9FIRM</name>
<dbReference type="PANTHER" id="PTHR35149:SF2">
    <property type="entry name" value="DUF262 DOMAIN-CONTAINING PROTEIN"/>
    <property type="match status" value="1"/>
</dbReference>
<comment type="caution">
    <text evidence="3">The sequence shown here is derived from an EMBL/GenBank/DDBJ whole genome shotgun (WGS) entry which is preliminary data.</text>
</comment>
<keyword evidence="4" id="KW-1185">Reference proteome</keyword>
<evidence type="ECO:0000313" key="4">
    <source>
        <dbReference type="Proteomes" id="UP000241434"/>
    </source>
</evidence>
<gene>
    <name evidence="3" type="ORF">UF10_01770</name>
</gene>